<keyword evidence="2 5" id="KW-0547">Nucleotide-binding</keyword>
<dbReference type="InterPro" id="IPR001977">
    <property type="entry name" value="Depp_CoAkinase"/>
</dbReference>
<evidence type="ECO:0000313" key="7">
    <source>
        <dbReference type="EMBL" id="SNR31650.1"/>
    </source>
</evidence>
<evidence type="ECO:0000256" key="3">
    <source>
        <dbReference type="ARBA" id="ARBA00022840"/>
    </source>
</evidence>
<comment type="similarity">
    <text evidence="1 5">Belongs to the CoaE family.</text>
</comment>
<evidence type="ECO:0000256" key="6">
    <source>
        <dbReference type="NCBIfam" id="TIGR00152"/>
    </source>
</evidence>
<dbReference type="GO" id="GO:0015937">
    <property type="term" value="P:coenzyme A biosynthetic process"/>
    <property type="evidence" value="ECO:0007669"/>
    <property type="project" value="UniProtKB-UniRule"/>
</dbReference>
<comment type="pathway">
    <text evidence="5">Cofactor biosynthesis; coenzyme A biosynthesis; CoA from (R)-pantothenate: step 5/5.</text>
</comment>
<accession>A0A238VB65</accession>
<dbReference type="EC" id="2.7.1.24" evidence="5 6"/>
<dbReference type="NCBIfam" id="TIGR00152">
    <property type="entry name" value="dephospho-CoA kinase"/>
    <property type="match status" value="1"/>
</dbReference>
<dbReference type="EMBL" id="FZNX01000001">
    <property type="protein sequence ID" value="SNR31650.1"/>
    <property type="molecule type" value="Genomic_DNA"/>
</dbReference>
<comment type="subcellular location">
    <subcellularLocation>
        <location evidence="5">Cytoplasm</location>
    </subcellularLocation>
</comment>
<dbReference type="GO" id="GO:0005737">
    <property type="term" value="C:cytoplasm"/>
    <property type="evidence" value="ECO:0007669"/>
    <property type="project" value="UniProtKB-SubCell"/>
</dbReference>
<keyword evidence="3 5" id="KW-0067">ATP-binding</keyword>
<dbReference type="SUPFAM" id="SSF52540">
    <property type="entry name" value="P-loop containing nucleoside triphosphate hydrolases"/>
    <property type="match status" value="1"/>
</dbReference>
<dbReference type="OrthoDB" id="9812943at2"/>
<dbReference type="HAMAP" id="MF_00376">
    <property type="entry name" value="Dephospho_CoA_kinase"/>
    <property type="match status" value="1"/>
</dbReference>
<keyword evidence="5 7" id="KW-0418">Kinase</keyword>
<comment type="function">
    <text evidence="5">Catalyzes the phosphorylation of the 3'-hydroxyl group of dephosphocoenzyme A to form coenzyme A.</text>
</comment>
<keyword evidence="4 5" id="KW-0173">Coenzyme A biosynthesis</keyword>
<reference evidence="8" key="1">
    <citation type="submission" date="2017-06" db="EMBL/GenBank/DDBJ databases">
        <authorList>
            <person name="Varghese N."/>
            <person name="Submissions S."/>
        </authorList>
    </citation>
    <scope>NUCLEOTIDE SEQUENCE [LARGE SCALE GENOMIC DNA]</scope>
    <source>
        <strain evidence="8">DSM 27993</strain>
    </source>
</reference>
<dbReference type="RefSeq" id="WP_089376596.1">
    <property type="nucleotide sequence ID" value="NZ_FZNX01000001.1"/>
</dbReference>
<dbReference type="Proteomes" id="UP000198412">
    <property type="component" value="Unassembled WGS sequence"/>
</dbReference>
<dbReference type="GO" id="GO:0004140">
    <property type="term" value="F:dephospho-CoA kinase activity"/>
    <property type="evidence" value="ECO:0007669"/>
    <property type="project" value="UniProtKB-UniRule"/>
</dbReference>
<dbReference type="PROSITE" id="PS51219">
    <property type="entry name" value="DPCK"/>
    <property type="match status" value="1"/>
</dbReference>
<evidence type="ECO:0000313" key="8">
    <source>
        <dbReference type="Proteomes" id="UP000198412"/>
    </source>
</evidence>
<evidence type="ECO:0000256" key="1">
    <source>
        <dbReference type="ARBA" id="ARBA00009018"/>
    </source>
</evidence>
<organism evidence="7 8">
    <name type="scientific">Lutibacter flavus</name>
    <dbReference type="NCBI Taxonomy" id="691689"/>
    <lineage>
        <taxon>Bacteria</taxon>
        <taxon>Pseudomonadati</taxon>
        <taxon>Bacteroidota</taxon>
        <taxon>Flavobacteriia</taxon>
        <taxon>Flavobacteriales</taxon>
        <taxon>Flavobacteriaceae</taxon>
        <taxon>Lutibacter</taxon>
    </lineage>
</organism>
<dbReference type="PANTHER" id="PTHR10695:SF46">
    <property type="entry name" value="BIFUNCTIONAL COENZYME A SYNTHASE-RELATED"/>
    <property type="match status" value="1"/>
</dbReference>
<sequence length="196" mass="22142">MIIIGLTGGIGSGKSTVLEMFKGLGVETYIADVEAKRLMNTNPELITDIKKLIGEKAYIDQKLNRAFISNVVFNNKDTLTALNALVHPKVRSDFKNFIKKSSSKIIIYEAAILFESGSDKFCDYIVTVSANFEDKIKRIIKRDGVSKEQVLERMQHQLNDESKIRKSHFVVNNSNLSDTKIQVETIFNILVKLDKK</sequence>
<dbReference type="GO" id="GO:0005524">
    <property type="term" value="F:ATP binding"/>
    <property type="evidence" value="ECO:0007669"/>
    <property type="project" value="UniProtKB-UniRule"/>
</dbReference>
<gene>
    <name evidence="5" type="primary">coaE</name>
    <name evidence="7" type="ORF">SAMN04488111_0226</name>
</gene>
<comment type="catalytic activity">
    <reaction evidence="5">
        <text>3'-dephospho-CoA + ATP = ADP + CoA + H(+)</text>
        <dbReference type="Rhea" id="RHEA:18245"/>
        <dbReference type="ChEBI" id="CHEBI:15378"/>
        <dbReference type="ChEBI" id="CHEBI:30616"/>
        <dbReference type="ChEBI" id="CHEBI:57287"/>
        <dbReference type="ChEBI" id="CHEBI:57328"/>
        <dbReference type="ChEBI" id="CHEBI:456216"/>
        <dbReference type="EC" id="2.7.1.24"/>
    </reaction>
</comment>
<dbReference type="UniPathway" id="UPA00241">
    <property type="reaction ID" value="UER00356"/>
</dbReference>
<keyword evidence="5" id="KW-0963">Cytoplasm</keyword>
<protein>
    <recommendedName>
        <fullName evidence="5 6">Dephospho-CoA kinase</fullName>
        <ecNumber evidence="5 6">2.7.1.24</ecNumber>
    </recommendedName>
    <alternativeName>
        <fullName evidence="5">Dephosphocoenzyme A kinase</fullName>
    </alternativeName>
</protein>
<feature type="binding site" evidence="5">
    <location>
        <begin position="11"/>
        <end position="16"/>
    </location>
    <ligand>
        <name>ATP</name>
        <dbReference type="ChEBI" id="CHEBI:30616"/>
    </ligand>
</feature>
<keyword evidence="5" id="KW-0808">Transferase</keyword>
<evidence type="ECO:0000256" key="5">
    <source>
        <dbReference type="HAMAP-Rule" id="MF_00376"/>
    </source>
</evidence>
<name>A0A238VB65_9FLAO</name>
<dbReference type="Pfam" id="PF01121">
    <property type="entry name" value="CoaE"/>
    <property type="match status" value="1"/>
</dbReference>
<proteinExistence type="inferred from homology"/>
<dbReference type="AlphaFoldDB" id="A0A238VB65"/>
<dbReference type="CDD" id="cd02022">
    <property type="entry name" value="DPCK"/>
    <property type="match status" value="1"/>
</dbReference>
<dbReference type="Gene3D" id="3.40.50.300">
    <property type="entry name" value="P-loop containing nucleotide triphosphate hydrolases"/>
    <property type="match status" value="1"/>
</dbReference>
<evidence type="ECO:0000256" key="2">
    <source>
        <dbReference type="ARBA" id="ARBA00022741"/>
    </source>
</evidence>
<evidence type="ECO:0000256" key="4">
    <source>
        <dbReference type="ARBA" id="ARBA00022993"/>
    </source>
</evidence>
<keyword evidence="8" id="KW-1185">Reference proteome</keyword>
<dbReference type="InterPro" id="IPR027417">
    <property type="entry name" value="P-loop_NTPase"/>
</dbReference>
<dbReference type="PANTHER" id="PTHR10695">
    <property type="entry name" value="DEPHOSPHO-COA KINASE-RELATED"/>
    <property type="match status" value="1"/>
</dbReference>